<dbReference type="InterPro" id="IPR051011">
    <property type="entry name" value="Metal_resp_trans_reg"/>
</dbReference>
<evidence type="ECO:0000313" key="5">
    <source>
        <dbReference type="EMBL" id="UXC19885.1"/>
    </source>
</evidence>
<dbReference type="InterPro" id="IPR001845">
    <property type="entry name" value="HTH_ArsR_DNA-bd_dom"/>
</dbReference>
<dbReference type="EMBL" id="CP104377">
    <property type="protein sequence ID" value="UXC19885.1"/>
    <property type="molecule type" value="Genomic_DNA"/>
</dbReference>
<evidence type="ECO:0000256" key="2">
    <source>
        <dbReference type="ARBA" id="ARBA00023125"/>
    </source>
</evidence>
<dbReference type="PRINTS" id="PR00778">
    <property type="entry name" value="HTHARSR"/>
</dbReference>
<dbReference type="InterPro" id="IPR011991">
    <property type="entry name" value="ArsR-like_HTH"/>
</dbReference>
<dbReference type="CDD" id="cd00090">
    <property type="entry name" value="HTH_ARSR"/>
    <property type="match status" value="1"/>
</dbReference>
<accession>A0ABY6A0T3</accession>
<dbReference type="SUPFAM" id="SSF46785">
    <property type="entry name" value="Winged helix' DNA-binding domain"/>
    <property type="match status" value="1"/>
</dbReference>
<dbReference type="RefSeq" id="WP_021028683.1">
    <property type="nucleotide sequence ID" value="NZ_CP104377.1"/>
</dbReference>
<organism evidence="5 6">
    <name type="scientific">Comamonas squillarum</name>
    <dbReference type="NCBI Taxonomy" id="2977320"/>
    <lineage>
        <taxon>Bacteria</taxon>
        <taxon>Pseudomonadati</taxon>
        <taxon>Pseudomonadota</taxon>
        <taxon>Betaproteobacteria</taxon>
        <taxon>Burkholderiales</taxon>
        <taxon>Comamonadaceae</taxon>
        <taxon>Comamonas</taxon>
    </lineage>
</organism>
<dbReference type="Gene3D" id="1.10.10.10">
    <property type="entry name" value="Winged helix-like DNA-binding domain superfamily/Winged helix DNA-binding domain"/>
    <property type="match status" value="1"/>
</dbReference>
<dbReference type="PROSITE" id="PS50987">
    <property type="entry name" value="HTH_ARSR_2"/>
    <property type="match status" value="1"/>
</dbReference>
<keyword evidence="1" id="KW-0805">Transcription regulation</keyword>
<dbReference type="InterPro" id="IPR036388">
    <property type="entry name" value="WH-like_DNA-bd_sf"/>
</dbReference>
<dbReference type="PANTHER" id="PTHR43132:SF2">
    <property type="entry name" value="ARSENICAL RESISTANCE OPERON REPRESSOR ARSR-RELATED"/>
    <property type="match status" value="1"/>
</dbReference>
<feature type="domain" description="HTH arsR-type" evidence="4">
    <location>
        <begin position="1"/>
        <end position="95"/>
    </location>
</feature>
<proteinExistence type="predicted"/>
<evidence type="ECO:0000256" key="1">
    <source>
        <dbReference type="ARBA" id="ARBA00023015"/>
    </source>
</evidence>
<dbReference type="Proteomes" id="UP001058290">
    <property type="component" value="Chromosome"/>
</dbReference>
<evidence type="ECO:0000256" key="3">
    <source>
        <dbReference type="ARBA" id="ARBA00023163"/>
    </source>
</evidence>
<dbReference type="SMART" id="SM00418">
    <property type="entry name" value="HTH_ARSR"/>
    <property type="match status" value="1"/>
</dbReference>
<name>A0ABY6A0T3_9BURK</name>
<sequence>MNEDHVIKSLAALAHQVRLRVFRALVVAGADGLTPSVLAEALGVAATALSFHLKELVHAGLVTQERVSRNLVYRADFARMDGVLRYLTENCCAGARCEVTAPQCCPASDKGC</sequence>
<dbReference type="PANTHER" id="PTHR43132">
    <property type="entry name" value="ARSENICAL RESISTANCE OPERON REPRESSOR ARSR-RELATED"/>
    <property type="match status" value="1"/>
</dbReference>
<reference evidence="5" key="1">
    <citation type="submission" date="2022-09" db="EMBL/GenBank/DDBJ databases">
        <title>Bacterial diversity in gut of crayfish and pufferfish.</title>
        <authorList>
            <person name="Huang Y."/>
        </authorList>
    </citation>
    <scope>NUCLEOTIDE SEQUENCE</scope>
    <source>
        <strain evidence="5">PR12</strain>
    </source>
</reference>
<gene>
    <name evidence="5" type="ORF">N4T19_07220</name>
</gene>
<dbReference type="Pfam" id="PF12840">
    <property type="entry name" value="HTH_20"/>
    <property type="match status" value="1"/>
</dbReference>
<evidence type="ECO:0000259" key="4">
    <source>
        <dbReference type="PROSITE" id="PS50987"/>
    </source>
</evidence>
<protein>
    <submittedName>
        <fullName evidence="5">Helix-turn-helix domain-containing protein</fullName>
    </submittedName>
</protein>
<keyword evidence="6" id="KW-1185">Reference proteome</keyword>
<keyword evidence="2" id="KW-0238">DNA-binding</keyword>
<keyword evidence="3" id="KW-0804">Transcription</keyword>
<dbReference type="InterPro" id="IPR036390">
    <property type="entry name" value="WH_DNA-bd_sf"/>
</dbReference>
<evidence type="ECO:0000313" key="6">
    <source>
        <dbReference type="Proteomes" id="UP001058290"/>
    </source>
</evidence>